<dbReference type="SUPFAM" id="SSF47384">
    <property type="entry name" value="Homodimeric domain of signal transducing histidine kinase"/>
    <property type="match status" value="1"/>
</dbReference>
<evidence type="ECO:0000256" key="5">
    <source>
        <dbReference type="SAM" id="Phobius"/>
    </source>
</evidence>
<protein>
    <recommendedName>
        <fullName evidence="2">histidine kinase</fullName>
        <ecNumber evidence="2">2.7.13.3</ecNumber>
    </recommendedName>
</protein>
<dbReference type="PROSITE" id="PS50110">
    <property type="entry name" value="RESPONSE_REGULATORY"/>
    <property type="match status" value="1"/>
</dbReference>
<organism evidence="8 9">
    <name type="scientific">Sphingomonas xinjiangensis</name>
    <dbReference type="NCBI Taxonomy" id="643568"/>
    <lineage>
        <taxon>Bacteria</taxon>
        <taxon>Pseudomonadati</taxon>
        <taxon>Pseudomonadota</taxon>
        <taxon>Alphaproteobacteria</taxon>
        <taxon>Sphingomonadales</taxon>
        <taxon>Sphingomonadaceae</taxon>
        <taxon>Sphingomonas</taxon>
    </lineage>
</organism>
<dbReference type="PANTHER" id="PTHR43065:SF49">
    <property type="entry name" value="HISTIDINE KINASE"/>
    <property type="match status" value="1"/>
</dbReference>
<dbReference type="Proteomes" id="UP000527143">
    <property type="component" value="Unassembled WGS sequence"/>
</dbReference>
<feature type="domain" description="Histidine kinase" evidence="6">
    <location>
        <begin position="175"/>
        <end position="393"/>
    </location>
</feature>
<dbReference type="InterPro" id="IPR036890">
    <property type="entry name" value="HATPase_C_sf"/>
</dbReference>
<keyword evidence="5" id="KW-1133">Transmembrane helix</keyword>
<keyword evidence="9" id="KW-1185">Reference proteome</keyword>
<feature type="transmembrane region" description="Helical" evidence="5">
    <location>
        <begin position="93"/>
        <end position="113"/>
    </location>
</feature>
<dbReference type="Gene3D" id="1.10.287.130">
    <property type="match status" value="1"/>
</dbReference>
<dbReference type="SMART" id="SM00388">
    <property type="entry name" value="HisKA"/>
    <property type="match status" value="1"/>
</dbReference>
<comment type="catalytic activity">
    <reaction evidence="1">
        <text>ATP + protein L-histidine = ADP + protein N-phospho-L-histidine.</text>
        <dbReference type="EC" id="2.7.13.3"/>
    </reaction>
</comment>
<keyword evidence="5" id="KW-0812">Transmembrane</keyword>
<evidence type="ECO:0000259" key="7">
    <source>
        <dbReference type="PROSITE" id="PS50110"/>
    </source>
</evidence>
<keyword evidence="3 4" id="KW-0597">Phosphoprotein</keyword>
<dbReference type="EMBL" id="JACIJF010000002">
    <property type="protein sequence ID" value="MBB5709572.1"/>
    <property type="molecule type" value="Genomic_DNA"/>
</dbReference>
<dbReference type="SMART" id="SM00448">
    <property type="entry name" value="REC"/>
    <property type="match status" value="1"/>
</dbReference>
<proteinExistence type="predicted"/>
<dbReference type="EC" id="2.7.13.3" evidence="2"/>
<dbReference type="Pfam" id="PF02518">
    <property type="entry name" value="HATPase_c"/>
    <property type="match status" value="1"/>
</dbReference>
<evidence type="ECO:0000313" key="8">
    <source>
        <dbReference type="EMBL" id="MBB5709572.1"/>
    </source>
</evidence>
<dbReference type="Gene3D" id="3.40.50.2300">
    <property type="match status" value="1"/>
</dbReference>
<keyword evidence="5" id="KW-0472">Membrane</keyword>
<evidence type="ECO:0000259" key="6">
    <source>
        <dbReference type="PROSITE" id="PS50109"/>
    </source>
</evidence>
<dbReference type="InterPro" id="IPR005467">
    <property type="entry name" value="His_kinase_dom"/>
</dbReference>
<dbReference type="PRINTS" id="PR00344">
    <property type="entry name" value="BCTRLSENSOR"/>
</dbReference>
<evidence type="ECO:0000256" key="3">
    <source>
        <dbReference type="ARBA" id="ARBA00022553"/>
    </source>
</evidence>
<dbReference type="PROSITE" id="PS50109">
    <property type="entry name" value="HIS_KIN"/>
    <property type="match status" value="1"/>
</dbReference>
<dbReference type="Pfam" id="PF00072">
    <property type="entry name" value="Response_reg"/>
    <property type="match status" value="1"/>
</dbReference>
<feature type="domain" description="Response regulatory" evidence="7">
    <location>
        <begin position="416"/>
        <end position="529"/>
    </location>
</feature>
<keyword evidence="8" id="KW-0418">Kinase</keyword>
<comment type="caution">
    <text evidence="8">The sequence shown here is derived from an EMBL/GenBank/DDBJ whole genome shotgun (WGS) entry which is preliminary data.</text>
</comment>
<feature type="transmembrane region" description="Helical" evidence="5">
    <location>
        <begin position="34"/>
        <end position="51"/>
    </location>
</feature>
<dbReference type="SMART" id="SM00387">
    <property type="entry name" value="HATPase_c"/>
    <property type="match status" value="1"/>
</dbReference>
<dbReference type="SUPFAM" id="SSF52172">
    <property type="entry name" value="CheY-like"/>
    <property type="match status" value="1"/>
</dbReference>
<dbReference type="PANTHER" id="PTHR43065">
    <property type="entry name" value="SENSOR HISTIDINE KINASE"/>
    <property type="match status" value="1"/>
</dbReference>
<dbReference type="CDD" id="cd00082">
    <property type="entry name" value="HisKA"/>
    <property type="match status" value="1"/>
</dbReference>
<reference evidence="8 9" key="1">
    <citation type="submission" date="2020-08" db="EMBL/GenBank/DDBJ databases">
        <title>Genomic Encyclopedia of Type Strains, Phase IV (KMG-IV): sequencing the most valuable type-strain genomes for metagenomic binning, comparative biology and taxonomic classification.</title>
        <authorList>
            <person name="Goeker M."/>
        </authorList>
    </citation>
    <scope>NUCLEOTIDE SEQUENCE [LARGE SCALE GENOMIC DNA]</scope>
    <source>
        <strain evidence="8 9">DSM 26736</strain>
    </source>
</reference>
<dbReference type="InterPro" id="IPR004358">
    <property type="entry name" value="Sig_transdc_His_kin-like_C"/>
</dbReference>
<evidence type="ECO:0000313" key="9">
    <source>
        <dbReference type="Proteomes" id="UP000527143"/>
    </source>
</evidence>
<dbReference type="InterPro" id="IPR001789">
    <property type="entry name" value="Sig_transdc_resp-reg_receiver"/>
</dbReference>
<sequence>MVTLLAAVPAMEDAAIRGSVEPGMIWTDVITDAVTGLSFLAILAALLTLAYRRGDVPLGWPFWCLVKFLMAYGLVHLLASWSPWQSIPVVETALQIIATFFAVATAGTVWALLSRLTAMPRAGSLADAHAELAAVSAERDSVLAQLRGETEQRRQAEVALLRAKKLEAAGLLTGGIAHDFNNLLQAIAGNLELIARKADDPDRVVRWSASALDAVERGRAVTGQLLAFSRRQQSVLAPVRLVELIAGVRELAERAVAPLAQVAVEPIDTSWNVQVDALQLELAILNLAFNAREAMPDGGVLTLSAEQARGSLPANLTFGDYIALHLTDTGRGMSKDAITQALEPLLLQQEDGGRAGMGVSMASEVLRRMGGAVAVESREGEGTRVTLYLPVANSEPPRAPADKQFSDARVDLSGVTIALVDDDPQVRATLAETLAAAGAEVLEAGSGADGVTLVQTRNPDILIVDFAMPGMSGAEVAGQVREHRVDLPILVATGFADAPNLERVRGARPALLRKPFDSHELLRRLSELLGRHF</sequence>
<dbReference type="SUPFAM" id="SSF55874">
    <property type="entry name" value="ATPase domain of HSP90 chaperone/DNA topoisomerase II/histidine kinase"/>
    <property type="match status" value="1"/>
</dbReference>
<dbReference type="InterPro" id="IPR003594">
    <property type="entry name" value="HATPase_dom"/>
</dbReference>
<evidence type="ECO:0000256" key="2">
    <source>
        <dbReference type="ARBA" id="ARBA00012438"/>
    </source>
</evidence>
<evidence type="ECO:0000256" key="4">
    <source>
        <dbReference type="PROSITE-ProRule" id="PRU00169"/>
    </source>
</evidence>
<dbReference type="InterPro" id="IPR011006">
    <property type="entry name" value="CheY-like_superfamily"/>
</dbReference>
<dbReference type="RefSeq" id="WP_184084491.1">
    <property type="nucleotide sequence ID" value="NZ_JACIJF010000002.1"/>
</dbReference>
<dbReference type="InterPro" id="IPR036097">
    <property type="entry name" value="HisK_dim/P_sf"/>
</dbReference>
<dbReference type="InterPro" id="IPR003661">
    <property type="entry name" value="HisK_dim/P_dom"/>
</dbReference>
<accession>A0A840YPA0</accession>
<dbReference type="Gene3D" id="3.30.565.10">
    <property type="entry name" value="Histidine kinase-like ATPase, C-terminal domain"/>
    <property type="match status" value="1"/>
</dbReference>
<name>A0A840YPA0_9SPHN</name>
<dbReference type="AlphaFoldDB" id="A0A840YPA0"/>
<gene>
    <name evidence="8" type="ORF">FHT02_000794</name>
</gene>
<feature type="transmembrane region" description="Helical" evidence="5">
    <location>
        <begin position="58"/>
        <end position="81"/>
    </location>
</feature>
<dbReference type="CDD" id="cd00156">
    <property type="entry name" value="REC"/>
    <property type="match status" value="1"/>
</dbReference>
<feature type="modified residue" description="4-aspartylphosphate" evidence="4">
    <location>
        <position position="465"/>
    </location>
</feature>
<dbReference type="GO" id="GO:0000155">
    <property type="term" value="F:phosphorelay sensor kinase activity"/>
    <property type="evidence" value="ECO:0007669"/>
    <property type="project" value="InterPro"/>
</dbReference>
<evidence type="ECO:0000256" key="1">
    <source>
        <dbReference type="ARBA" id="ARBA00000085"/>
    </source>
</evidence>
<keyword evidence="8" id="KW-0808">Transferase</keyword>